<feature type="region of interest" description="Disordered" evidence="1">
    <location>
        <begin position="1"/>
        <end position="86"/>
    </location>
</feature>
<evidence type="ECO:0000313" key="3">
    <source>
        <dbReference type="Proteomes" id="UP001284601"/>
    </source>
</evidence>
<proteinExistence type="predicted"/>
<feature type="region of interest" description="Disordered" evidence="1">
    <location>
        <begin position="130"/>
        <end position="178"/>
    </location>
</feature>
<evidence type="ECO:0008006" key="4">
    <source>
        <dbReference type="Google" id="ProtNLM"/>
    </source>
</evidence>
<gene>
    <name evidence="2" type="ORF">R7226_28465</name>
</gene>
<evidence type="ECO:0000256" key="1">
    <source>
        <dbReference type="SAM" id="MobiDB-lite"/>
    </source>
</evidence>
<evidence type="ECO:0000313" key="2">
    <source>
        <dbReference type="EMBL" id="MDW5598326.1"/>
    </source>
</evidence>
<feature type="compositionally biased region" description="Polar residues" evidence="1">
    <location>
        <begin position="39"/>
        <end position="60"/>
    </location>
</feature>
<accession>A0ABU4HYC1</accession>
<dbReference type="EMBL" id="JAWSTH010000133">
    <property type="protein sequence ID" value="MDW5598326.1"/>
    <property type="molecule type" value="Genomic_DNA"/>
</dbReference>
<feature type="compositionally biased region" description="Basic and acidic residues" evidence="1">
    <location>
        <begin position="29"/>
        <end position="38"/>
    </location>
</feature>
<organism evidence="2 3">
    <name type="scientific">Conexibacter stalactiti</name>
    <dbReference type="NCBI Taxonomy" id="1940611"/>
    <lineage>
        <taxon>Bacteria</taxon>
        <taxon>Bacillati</taxon>
        <taxon>Actinomycetota</taxon>
        <taxon>Thermoleophilia</taxon>
        <taxon>Solirubrobacterales</taxon>
        <taxon>Conexibacteraceae</taxon>
        <taxon>Conexibacter</taxon>
    </lineage>
</organism>
<dbReference type="Proteomes" id="UP001284601">
    <property type="component" value="Unassembled WGS sequence"/>
</dbReference>
<comment type="caution">
    <text evidence="2">The sequence shown here is derived from an EMBL/GenBank/DDBJ whole genome shotgun (WGS) entry which is preliminary data.</text>
</comment>
<feature type="compositionally biased region" description="Pro residues" evidence="1">
    <location>
        <begin position="160"/>
        <end position="178"/>
    </location>
</feature>
<name>A0ABU4HYC1_9ACTN</name>
<dbReference type="RefSeq" id="WP_318600850.1">
    <property type="nucleotide sequence ID" value="NZ_JAWSTH010000133.1"/>
</dbReference>
<sequence>MAIDSQSTVDAQGAKEQVQEKAQQAAQEARSRLHDQVDQRSTQVGEQVSSSAQALRSTAEQLRDEGQDGPAKAAEQLAGHAEKVGSYLSESDADRILHDVEEFARRQPLAVVGIGLFAGFAASRFLKASSRSRYERRGDVGYQPPRRIASPTAPEASSPAIPPAAAPSVPPPVPSGLG</sequence>
<keyword evidence="3" id="KW-1185">Reference proteome</keyword>
<reference evidence="3" key="1">
    <citation type="submission" date="2023-07" db="EMBL/GenBank/DDBJ databases">
        <title>Conexibacter stalactiti sp. nov., isolated from stalactites in a lava cave and emended description of the genus Conexibacter.</title>
        <authorList>
            <person name="Lee S.D."/>
        </authorList>
    </citation>
    <scope>NUCLEOTIDE SEQUENCE [LARGE SCALE GENOMIC DNA]</scope>
    <source>
        <strain evidence="3">KCTC 39840</strain>
    </source>
</reference>
<feature type="compositionally biased region" description="Low complexity" evidence="1">
    <location>
        <begin position="149"/>
        <end position="159"/>
    </location>
</feature>
<protein>
    <recommendedName>
        <fullName evidence="4">DUF3618 domain-containing protein</fullName>
    </recommendedName>
</protein>
<feature type="compositionally biased region" description="Low complexity" evidence="1">
    <location>
        <begin position="11"/>
        <end position="28"/>
    </location>
</feature>
<feature type="compositionally biased region" description="Polar residues" evidence="1">
    <location>
        <begin position="1"/>
        <end position="10"/>
    </location>
</feature>